<keyword evidence="3" id="KW-0378">Hydrolase</keyword>
<evidence type="ECO:0000256" key="1">
    <source>
        <dbReference type="SAM" id="MobiDB-lite"/>
    </source>
</evidence>
<dbReference type="InterPro" id="IPR029058">
    <property type="entry name" value="AB_hydrolase_fold"/>
</dbReference>
<accession>A0AA40CDZ8</accession>
<organism evidence="3 4">
    <name type="scientific">Bombardia bombarda</name>
    <dbReference type="NCBI Taxonomy" id="252184"/>
    <lineage>
        <taxon>Eukaryota</taxon>
        <taxon>Fungi</taxon>
        <taxon>Dikarya</taxon>
        <taxon>Ascomycota</taxon>
        <taxon>Pezizomycotina</taxon>
        <taxon>Sordariomycetes</taxon>
        <taxon>Sordariomycetidae</taxon>
        <taxon>Sordariales</taxon>
        <taxon>Lasiosphaeriaceae</taxon>
        <taxon>Bombardia</taxon>
    </lineage>
</organism>
<sequence length="358" mass="39852">MFDFYLSYKWLHWRRPIDVSLPVLPEGIDRFLVPTPGGNIEILYAKPKAPRSSSEASHLSPIFFVHGGMGGAWVWLEYMSYLSARGIPCFAISLRGHGASWQPSFLRMVYATSKRMLADDLLAGIRWAQEREGGNEVVLVGHSSGGGLSQFVLSNQEVRVKGLALVAAVPGSGSTRVYMNWWFLDPWFTLRMVLHGWHPNSPLSHPALTRRVFFSEKQSDAYVERFQKLICPYESFIWALGMGRPFANPQKLLAQISSTRNTTGQGVLVLCGGADKIMTLPVMETLAGFYRKAYSSLESQKKSDANEHVVEPIPGDGGQDTAGHGVRLCVVPGAGHHLQNDVQWEAGAHKLFEFYEQL</sequence>
<keyword evidence="4" id="KW-1185">Reference proteome</keyword>
<dbReference type="AlphaFoldDB" id="A0AA40CDZ8"/>
<reference evidence="3" key="1">
    <citation type="submission" date="2023-06" db="EMBL/GenBank/DDBJ databases">
        <title>Genome-scale phylogeny and comparative genomics of the fungal order Sordariales.</title>
        <authorList>
            <consortium name="Lawrence Berkeley National Laboratory"/>
            <person name="Hensen N."/>
            <person name="Bonometti L."/>
            <person name="Westerberg I."/>
            <person name="Brannstrom I.O."/>
            <person name="Guillou S."/>
            <person name="Cros-Aarteil S."/>
            <person name="Calhoun S."/>
            <person name="Haridas S."/>
            <person name="Kuo A."/>
            <person name="Mondo S."/>
            <person name="Pangilinan J."/>
            <person name="Riley R."/>
            <person name="LaButti K."/>
            <person name="Andreopoulos B."/>
            <person name="Lipzen A."/>
            <person name="Chen C."/>
            <person name="Yanf M."/>
            <person name="Daum C."/>
            <person name="Ng V."/>
            <person name="Clum A."/>
            <person name="Steindorff A."/>
            <person name="Ohm R."/>
            <person name="Martin F."/>
            <person name="Silar P."/>
            <person name="Natvig D."/>
            <person name="Lalanne C."/>
            <person name="Gautier V."/>
            <person name="Ament-velasquez S.L."/>
            <person name="Kruys A."/>
            <person name="Hutchinson M.I."/>
            <person name="Powell A.J."/>
            <person name="Barry K."/>
            <person name="Miller A.N."/>
            <person name="Grigoriev I.V."/>
            <person name="Debuchy R."/>
            <person name="Gladieux P."/>
            <person name="Thoren M.H."/>
            <person name="Johannesson H."/>
        </authorList>
    </citation>
    <scope>NUCLEOTIDE SEQUENCE</scope>
    <source>
        <strain evidence="3">SMH3391-2</strain>
    </source>
</reference>
<proteinExistence type="predicted"/>
<name>A0AA40CDZ8_9PEZI</name>
<evidence type="ECO:0000259" key="2">
    <source>
        <dbReference type="Pfam" id="PF00561"/>
    </source>
</evidence>
<dbReference type="InterPro" id="IPR000073">
    <property type="entry name" value="AB_hydrolase_1"/>
</dbReference>
<feature type="domain" description="AB hydrolase-1" evidence="2">
    <location>
        <begin position="61"/>
        <end position="288"/>
    </location>
</feature>
<dbReference type="SUPFAM" id="SSF53474">
    <property type="entry name" value="alpha/beta-Hydrolases"/>
    <property type="match status" value="1"/>
</dbReference>
<gene>
    <name evidence="3" type="ORF">B0T17DRAFT_23515</name>
</gene>
<feature type="compositionally biased region" description="Basic and acidic residues" evidence="1">
    <location>
        <begin position="301"/>
        <end position="310"/>
    </location>
</feature>
<dbReference type="Gene3D" id="3.40.50.1820">
    <property type="entry name" value="alpha/beta hydrolase"/>
    <property type="match status" value="1"/>
</dbReference>
<dbReference type="InterPro" id="IPR050228">
    <property type="entry name" value="Carboxylesterase_BioH"/>
</dbReference>
<dbReference type="EMBL" id="JAULSR010000001">
    <property type="protein sequence ID" value="KAK0634957.1"/>
    <property type="molecule type" value="Genomic_DNA"/>
</dbReference>
<protein>
    <submittedName>
        <fullName evidence="3">Alpha/Beta hydrolase protein</fullName>
    </submittedName>
</protein>
<evidence type="ECO:0000313" key="4">
    <source>
        <dbReference type="Proteomes" id="UP001174934"/>
    </source>
</evidence>
<dbReference type="PANTHER" id="PTHR43194:SF2">
    <property type="entry name" value="PEROXISOMAL MEMBRANE PROTEIN LPX1"/>
    <property type="match status" value="1"/>
</dbReference>
<dbReference type="PANTHER" id="PTHR43194">
    <property type="entry name" value="HYDROLASE ALPHA/BETA FOLD FAMILY"/>
    <property type="match status" value="1"/>
</dbReference>
<feature type="region of interest" description="Disordered" evidence="1">
    <location>
        <begin position="301"/>
        <end position="321"/>
    </location>
</feature>
<dbReference type="Proteomes" id="UP001174934">
    <property type="component" value="Unassembled WGS sequence"/>
</dbReference>
<comment type="caution">
    <text evidence="3">The sequence shown here is derived from an EMBL/GenBank/DDBJ whole genome shotgun (WGS) entry which is preliminary data.</text>
</comment>
<dbReference type="GO" id="GO:0016787">
    <property type="term" value="F:hydrolase activity"/>
    <property type="evidence" value="ECO:0007669"/>
    <property type="project" value="UniProtKB-KW"/>
</dbReference>
<evidence type="ECO:0000313" key="3">
    <source>
        <dbReference type="EMBL" id="KAK0634957.1"/>
    </source>
</evidence>
<dbReference type="Pfam" id="PF00561">
    <property type="entry name" value="Abhydrolase_1"/>
    <property type="match status" value="1"/>
</dbReference>